<name>A0A0D5NR98_9BACL</name>
<dbReference type="EMBL" id="CP011058">
    <property type="protein sequence ID" value="AJY77660.1"/>
    <property type="molecule type" value="Genomic_DNA"/>
</dbReference>
<dbReference type="InterPro" id="IPR002035">
    <property type="entry name" value="VWF_A"/>
</dbReference>
<dbReference type="SUPFAM" id="SSF53300">
    <property type="entry name" value="vWA-like"/>
    <property type="match status" value="1"/>
</dbReference>
<reference evidence="2 3" key="1">
    <citation type="journal article" date="2015" name="J. Biotechnol.">
        <title>Complete genome sequence of Paenibacillus beijingensis 7188(T) (=DSM 24997(T)), a novel rhizobacterium from jujube garden soil.</title>
        <authorList>
            <person name="Kwak Y."/>
            <person name="Shin J.H."/>
        </authorList>
    </citation>
    <scope>NUCLEOTIDE SEQUENCE [LARGE SCALE GENOMIC DNA]</scope>
    <source>
        <strain evidence="2 3">DSM 24997</strain>
    </source>
</reference>
<proteinExistence type="predicted"/>
<sequence>MMYSAEISRSNPSCFLFMIDQSGSMSDPFGASTKAESVADAINRLLQNLIIKCAKSEGIRDYYHVGVIGYGASVGPAFGGVLAGKELVPISEIADHPSRLEKRLKKIPDGAGGVVDQLVKFPVWLDPVASGGTPICQAMDTAHTILSQWVSEYAHCFPPVVIHITDGESTDGDPTPAMEQIRALATDDGNILLFNLHISSNPNAVNLSFPETSDELPDRYSRMLYESSSILTPFMIWVANQEHQLNLSDRARGFVLNADLTLVVQALDIGTRPANLR</sequence>
<organism evidence="2 3">
    <name type="scientific">Paenibacillus beijingensis</name>
    <dbReference type="NCBI Taxonomy" id="1126833"/>
    <lineage>
        <taxon>Bacteria</taxon>
        <taxon>Bacillati</taxon>
        <taxon>Bacillota</taxon>
        <taxon>Bacilli</taxon>
        <taxon>Bacillales</taxon>
        <taxon>Paenibacillaceae</taxon>
        <taxon>Paenibacillus</taxon>
    </lineage>
</organism>
<dbReference type="PROSITE" id="PS50234">
    <property type="entry name" value="VWFA"/>
    <property type="match status" value="1"/>
</dbReference>
<evidence type="ECO:0000313" key="3">
    <source>
        <dbReference type="Proteomes" id="UP000032633"/>
    </source>
</evidence>
<dbReference type="InterPro" id="IPR036465">
    <property type="entry name" value="vWFA_dom_sf"/>
</dbReference>
<dbReference type="Gene3D" id="3.40.50.410">
    <property type="entry name" value="von Willebrand factor, type A domain"/>
    <property type="match status" value="1"/>
</dbReference>
<dbReference type="Proteomes" id="UP000032633">
    <property type="component" value="Chromosome"/>
</dbReference>
<dbReference type="PATRIC" id="fig|1126833.4.peg.2473"/>
<evidence type="ECO:0000313" key="2">
    <source>
        <dbReference type="EMBL" id="AJY77660.1"/>
    </source>
</evidence>
<dbReference type="CDD" id="cd00198">
    <property type="entry name" value="vWFA"/>
    <property type="match status" value="1"/>
</dbReference>
<feature type="domain" description="VWFA" evidence="1">
    <location>
        <begin position="14"/>
        <end position="267"/>
    </location>
</feature>
<accession>A0A0D5NR98</accession>
<protein>
    <submittedName>
        <fullName evidence="2">von Willebrand factor A</fullName>
    </submittedName>
</protein>
<evidence type="ECO:0000259" key="1">
    <source>
        <dbReference type="PROSITE" id="PS50234"/>
    </source>
</evidence>
<gene>
    <name evidence="2" type="ORF">VN24_11285</name>
</gene>
<dbReference type="OrthoDB" id="7605323at2"/>
<dbReference type="STRING" id="1126833.VN24_11285"/>
<dbReference type="HOGENOM" id="CLU_067782_0_0_9"/>
<dbReference type="SMART" id="SM00327">
    <property type="entry name" value="VWA"/>
    <property type="match status" value="1"/>
</dbReference>
<reference evidence="3" key="2">
    <citation type="submission" date="2015-03" db="EMBL/GenBank/DDBJ databases">
        <title>Genome sequence of Paenibacillus beijingensis strain DSM 24997T.</title>
        <authorList>
            <person name="Kwak Y."/>
            <person name="Shin J.-H."/>
        </authorList>
    </citation>
    <scope>NUCLEOTIDE SEQUENCE [LARGE SCALE GENOMIC DNA]</scope>
    <source>
        <strain evidence="3">DSM 24997</strain>
    </source>
</reference>
<dbReference type="AlphaFoldDB" id="A0A0D5NR98"/>
<keyword evidence="3" id="KW-1185">Reference proteome</keyword>
<dbReference type="KEGG" id="pbj:VN24_11285"/>